<protein>
    <submittedName>
        <fullName evidence="1">16707_t:CDS:1</fullName>
    </submittedName>
</protein>
<dbReference type="Proteomes" id="UP000789702">
    <property type="component" value="Unassembled WGS sequence"/>
</dbReference>
<feature type="non-terminal residue" evidence="1">
    <location>
        <position position="392"/>
    </location>
</feature>
<proteinExistence type="predicted"/>
<accession>A0ACA9NBU1</accession>
<evidence type="ECO:0000313" key="2">
    <source>
        <dbReference type="Proteomes" id="UP000789702"/>
    </source>
</evidence>
<gene>
    <name evidence="1" type="ORF">DHETER_LOCUS8656</name>
</gene>
<evidence type="ECO:0000313" key="1">
    <source>
        <dbReference type="EMBL" id="CAG8637026.1"/>
    </source>
</evidence>
<organism evidence="1 2">
    <name type="scientific">Dentiscutata heterogama</name>
    <dbReference type="NCBI Taxonomy" id="1316150"/>
    <lineage>
        <taxon>Eukaryota</taxon>
        <taxon>Fungi</taxon>
        <taxon>Fungi incertae sedis</taxon>
        <taxon>Mucoromycota</taxon>
        <taxon>Glomeromycotina</taxon>
        <taxon>Glomeromycetes</taxon>
        <taxon>Diversisporales</taxon>
        <taxon>Gigasporaceae</taxon>
        <taxon>Dentiscutata</taxon>
    </lineage>
</organism>
<keyword evidence="2" id="KW-1185">Reference proteome</keyword>
<dbReference type="EMBL" id="CAJVPU010014058">
    <property type="protein sequence ID" value="CAG8637026.1"/>
    <property type="molecule type" value="Genomic_DNA"/>
</dbReference>
<comment type="caution">
    <text evidence="1">The sequence shown here is derived from an EMBL/GenBank/DDBJ whole genome shotgun (WGS) entry which is preliminary data.</text>
</comment>
<reference evidence="1" key="1">
    <citation type="submission" date="2021-06" db="EMBL/GenBank/DDBJ databases">
        <authorList>
            <person name="Kallberg Y."/>
            <person name="Tangrot J."/>
            <person name="Rosling A."/>
        </authorList>
    </citation>
    <scope>NUCLEOTIDE SEQUENCE</scope>
    <source>
        <strain evidence="1">IL203A</strain>
    </source>
</reference>
<name>A0ACA9NBU1_9GLOM</name>
<sequence length="392" mass="45433">MAEISKDQERSETRELYVEKSFRSWDENIKKRTFLCRHSGIFNSCKTAPLENHEGNYIVTLLVNEHQEHVLSSDNAYLLPQFHKLTEPMLADINHFCHQKLLTLNDTCNLLNDLLAKKANNSECVVEYQIDPLIRALKYLFWIELHQVQLYTHYGSIVTHNNTAKTNVYNLPLSFFLVVDNNYNSRPITQAFIEDKTLESEQMNHSFLNYAKELPKYVALEEGEKVNCVTSCLDEIFDLLQIVITNTLAKCLQLWAGNRCFVQLGSSNNDNLHSFSMKWAPILGNNFHSFSNQEIELIHSYLKEKQCYAKIFRLTKTLVNKAIELELDEQLTSLLKNFQNNLTMLIANYQNNIVLEKENVQNNIVKVENPVAKKKKGYLQGAQRIFSSIEVN</sequence>